<feature type="transmembrane region" description="Helical" evidence="1">
    <location>
        <begin position="164"/>
        <end position="184"/>
    </location>
</feature>
<evidence type="ECO:0000313" key="2">
    <source>
        <dbReference type="EMBL" id="MBB4677768.1"/>
    </source>
</evidence>
<feature type="transmembrane region" description="Helical" evidence="1">
    <location>
        <begin position="95"/>
        <end position="116"/>
    </location>
</feature>
<evidence type="ECO:0000313" key="3">
    <source>
        <dbReference type="Proteomes" id="UP000533598"/>
    </source>
</evidence>
<evidence type="ECO:0000256" key="1">
    <source>
        <dbReference type="SAM" id="Phobius"/>
    </source>
</evidence>
<keyword evidence="3" id="KW-1185">Reference proteome</keyword>
<protein>
    <recommendedName>
        <fullName evidence="4">ABC transporter permease</fullName>
    </recommendedName>
</protein>
<sequence length="245" mass="25612">MITFPRVVRAEWTKLLSTRTAWLVLLGLPLALTLLSGLIGWHNRHRPATLTEAVGGGFLVYALTFGIFGVLFMAGEHSSGLIRTTLLAVPRRLPVLWAKAVVLFAATLPVLLAGYLGGFLAHQAFATRPRGLGDPGALLAVLGAAEATALTAIFGLAVGTLVRGLAGAIGVFVLGLVLLPQALLGSLPTDLHDLVLPYLPTFALQAMFTTGSPLLLTPGQGTAVGLGWAILLLGCAAAMLRRREL</sequence>
<dbReference type="RefSeq" id="WP_185003675.1">
    <property type="nucleotide sequence ID" value="NZ_BAAAUI010000002.1"/>
</dbReference>
<proteinExistence type="predicted"/>
<dbReference type="EMBL" id="JACHMH010000001">
    <property type="protein sequence ID" value="MBB4677768.1"/>
    <property type="molecule type" value="Genomic_DNA"/>
</dbReference>
<accession>A0A7W7FUS8</accession>
<comment type="caution">
    <text evidence="2">The sequence shown here is derived from an EMBL/GenBank/DDBJ whole genome shotgun (WGS) entry which is preliminary data.</text>
</comment>
<gene>
    <name evidence="2" type="ORF">HNR67_003886</name>
</gene>
<evidence type="ECO:0008006" key="4">
    <source>
        <dbReference type="Google" id="ProtNLM"/>
    </source>
</evidence>
<feature type="transmembrane region" description="Helical" evidence="1">
    <location>
        <begin position="222"/>
        <end position="240"/>
    </location>
</feature>
<keyword evidence="1" id="KW-0472">Membrane</keyword>
<organism evidence="2 3">
    <name type="scientific">Crossiella cryophila</name>
    <dbReference type="NCBI Taxonomy" id="43355"/>
    <lineage>
        <taxon>Bacteria</taxon>
        <taxon>Bacillati</taxon>
        <taxon>Actinomycetota</taxon>
        <taxon>Actinomycetes</taxon>
        <taxon>Pseudonocardiales</taxon>
        <taxon>Pseudonocardiaceae</taxon>
        <taxon>Crossiella</taxon>
    </lineage>
</organism>
<dbReference type="Proteomes" id="UP000533598">
    <property type="component" value="Unassembled WGS sequence"/>
</dbReference>
<keyword evidence="1" id="KW-0812">Transmembrane</keyword>
<reference evidence="2 3" key="1">
    <citation type="submission" date="2020-08" db="EMBL/GenBank/DDBJ databases">
        <title>Sequencing the genomes of 1000 actinobacteria strains.</title>
        <authorList>
            <person name="Klenk H.-P."/>
        </authorList>
    </citation>
    <scope>NUCLEOTIDE SEQUENCE [LARGE SCALE GENOMIC DNA]</scope>
    <source>
        <strain evidence="2 3">DSM 44230</strain>
    </source>
</reference>
<name>A0A7W7FUS8_9PSEU</name>
<feature type="transmembrane region" description="Helical" evidence="1">
    <location>
        <begin position="137"/>
        <end position="158"/>
    </location>
</feature>
<dbReference type="AlphaFoldDB" id="A0A7W7FUS8"/>
<keyword evidence="1" id="KW-1133">Transmembrane helix</keyword>
<feature type="transmembrane region" description="Helical" evidence="1">
    <location>
        <begin position="20"/>
        <end position="41"/>
    </location>
</feature>
<feature type="transmembrane region" description="Helical" evidence="1">
    <location>
        <begin position="53"/>
        <end position="75"/>
    </location>
</feature>